<sequence>MQLVIPKRKDIRLYAMFSERPFSTMTVAGVMDYMRNARTHVETIVDNNQVKLSPVMVGTSSQLKLTRISNLGAIPDFKSEAAFAQTMLPIPTGFNASGRCNGQNEGLVGNDSVTPFTMSTSGKPWITNGTIASLIPSRVGNSPIPNANWVLPQMYSDIARGQSTSYGGIMTQGIALLRTTTDVFTSPTVSQHESDSSPTTRPVYNNINADTGSVLLLWCGHVVISGNSRFQLPYKSGTVLPTVPTAAIGVPESGADLSYCIIPMLWGNEVKLFKPEQSKDYTASTQQAGNTPTISMSRIELPFQEVISV</sequence>
<accession>A0AAE9BRR8</accession>
<organism evidence="1 2">
    <name type="scientific">Erwinia phage pEa_SNUABM_30</name>
    <dbReference type="NCBI Taxonomy" id="2869553"/>
    <lineage>
        <taxon>Viruses</taxon>
        <taxon>Duplodnaviria</taxon>
        <taxon>Heunggongvirae</taxon>
        <taxon>Uroviricota</taxon>
        <taxon>Caudoviricetes</taxon>
        <taxon>Alexandravirus</taxon>
        <taxon>Alexandravirus SNUABM30</taxon>
    </lineage>
</organism>
<protein>
    <submittedName>
        <fullName evidence="1">Uncharacterized protein</fullName>
    </submittedName>
</protein>
<name>A0AAE9BRR8_9CAUD</name>
<evidence type="ECO:0000313" key="1">
    <source>
        <dbReference type="EMBL" id="UAW53207.1"/>
    </source>
</evidence>
<reference evidence="1 2" key="1">
    <citation type="submission" date="2021-06" db="EMBL/GenBank/DDBJ databases">
        <title>Complete genome sequence of Erwinia phage pEa_SNUABM_30.</title>
        <authorList>
            <person name="Kim S.G."/>
            <person name="Park S.C."/>
        </authorList>
    </citation>
    <scope>NUCLEOTIDE SEQUENCE [LARGE SCALE GENOMIC DNA]</scope>
</reference>
<dbReference type="Proteomes" id="UP000827754">
    <property type="component" value="Segment"/>
</dbReference>
<proteinExistence type="predicted"/>
<dbReference type="EMBL" id="MZ443778">
    <property type="protein sequence ID" value="UAW53207.1"/>
    <property type="molecule type" value="Genomic_DNA"/>
</dbReference>
<keyword evidence="2" id="KW-1185">Reference proteome</keyword>
<gene>
    <name evidence="1" type="ORF">pEaSNUABM30_00089</name>
</gene>
<evidence type="ECO:0000313" key="2">
    <source>
        <dbReference type="Proteomes" id="UP000827754"/>
    </source>
</evidence>